<dbReference type="Proteomes" id="UP000002287">
    <property type="component" value="Plasmid pBVIE02"/>
</dbReference>
<dbReference type="KEGG" id="bvi:Bcep1808_7256"/>
<reference evidence="1 2" key="1">
    <citation type="submission" date="2007-03" db="EMBL/GenBank/DDBJ databases">
        <title>Complete sequence of plasmid pBVIE02 of Burkholderia vietnamiensis G4.</title>
        <authorList>
            <consortium name="US DOE Joint Genome Institute"/>
            <person name="Copeland A."/>
            <person name="Lucas S."/>
            <person name="Lapidus A."/>
            <person name="Barry K."/>
            <person name="Detter J.C."/>
            <person name="Glavina del Rio T."/>
            <person name="Hammon N."/>
            <person name="Israni S."/>
            <person name="Dalin E."/>
            <person name="Tice H."/>
            <person name="Pitluck S."/>
            <person name="Chain P."/>
            <person name="Malfatti S."/>
            <person name="Shin M."/>
            <person name="Vergez L."/>
            <person name="Schmutz J."/>
            <person name="Larimer F."/>
            <person name="Land M."/>
            <person name="Hauser L."/>
            <person name="Kyrpides N."/>
            <person name="Tiedje J."/>
            <person name="Richardson P."/>
        </authorList>
    </citation>
    <scope>NUCLEOTIDE SEQUENCE [LARGE SCALE GENOMIC DNA]</scope>
    <source>
        <strain evidence="2">G4 / LMG 22486</strain>
        <plasmid evidence="1 2">pBVIE02</plasmid>
    </source>
</reference>
<geneLocation type="plasmid" evidence="1 2">
    <name>pBVIE02</name>
</geneLocation>
<protein>
    <submittedName>
        <fullName evidence="1">Uncharacterized protein</fullName>
    </submittedName>
</protein>
<dbReference type="AlphaFoldDB" id="A4JV32"/>
<name>A4JV32_BURVG</name>
<gene>
    <name evidence="1" type="ordered locus">Bcep1808_7256</name>
</gene>
<dbReference type="HOGENOM" id="CLU_1812184_0_0_4"/>
<evidence type="ECO:0000313" key="2">
    <source>
        <dbReference type="Proteomes" id="UP000002287"/>
    </source>
</evidence>
<accession>A4JV32</accession>
<proteinExistence type="predicted"/>
<sequence>MALMQIPAIYPENHGKPFAADVNPQHVVAAYPSKLHPGCTQIVLNARDKEGAIRSFITPLSFETVLAAFGPFVSVEQKRIHDGTPVDYHVRPEAIVGVRHLSAGGGRVWLANGQDLLVTEKAMQSLATLVAGTVGETTNSLG</sequence>
<evidence type="ECO:0000313" key="1">
    <source>
        <dbReference type="EMBL" id="ABO60135.1"/>
    </source>
</evidence>
<organism evidence="1 2">
    <name type="scientific">Burkholderia vietnamiensis (strain G4 / LMG 22486)</name>
    <name type="common">Burkholderia cepacia (strain R1808)</name>
    <dbReference type="NCBI Taxonomy" id="269482"/>
    <lineage>
        <taxon>Bacteria</taxon>
        <taxon>Pseudomonadati</taxon>
        <taxon>Pseudomonadota</taxon>
        <taxon>Betaproteobacteria</taxon>
        <taxon>Burkholderiales</taxon>
        <taxon>Burkholderiaceae</taxon>
        <taxon>Burkholderia</taxon>
        <taxon>Burkholderia cepacia complex</taxon>
    </lineage>
</organism>
<dbReference type="EMBL" id="CP000618">
    <property type="protein sequence ID" value="ABO60135.1"/>
    <property type="molecule type" value="Genomic_DNA"/>
</dbReference>
<keyword evidence="1" id="KW-0614">Plasmid</keyword>